<organism evidence="1 2">
    <name type="scientific">Dendrolimus kikuchii</name>
    <dbReference type="NCBI Taxonomy" id="765133"/>
    <lineage>
        <taxon>Eukaryota</taxon>
        <taxon>Metazoa</taxon>
        <taxon>Ecdysozoa</taxon>
        <taxon>Arthropoda</taxon>
        <taxon>Hexapoda</taxon>
        <taxon>Insecta</taxon>
        <taxon>Pterygota</taxon>
        <taxon>Neoptera</taxon>
        <taxon>Endopterygota</taxon>
        <taxon>Lepidoptera</taxon>
        <taxon>Glossata</taxon>
        <taxon>Ditrysia</taxon>
        <taxon>Bombycoidea</taxon>
        <taxon>Lasiocampidae</taxon>
        <taxon>Dendrolimus</taxon>
    </lineage>
</organism>
<keyword evidence="2" id="KW-1185">Reference proteome</keyword>
<evidence type="ECO:0000313" key="1">
    <source>
        <dbReference type="EMBL" id="KAJ0181562.1"/>
    </source>
</evidence>
<reference evidence="1 2" key="1">
    <citation type="journal article" date="2021" name="Front. Genet.">
        <title>Chromosome-Level Genome Assembly Reveals Significant Gene Expansion in the Toll and IMD Signaling Pathways of Dendrolimus kikuchii.</title>
        <authorList>
            <person name="Zhou J."/>
            <person name="Wu P."/>
            <person name="Xiong Z."/>
            <person name="Liu N."/>
            <person name="Zhao N."/>
            <person name="Ji M."/>
            <person name="Qiu Y."/>
            <person name="Yang B."/>
        </authorList>
    </citation>
    <scope>NUCLEOTIDE SEQUENCE [LARGE SCALE GENOMIC DNA]</scope>
    <source>
        <strain evidence="1">Ann1</strain>
    </source>
</reference>
<dbReference type="Proteomes" id="UP000824533">
    <property type="component" value="Linkage Group LG04"/>
</dbReference>
<evidence type="ECO:0000313" key="2">
    <source>
        <dbReference type="Proteomes" id="UP000824533"/>
    </source>
</evidence>
<name>A0ACC1DCF6_9NEOP</name>
<proteinExistence type="predicted"/>
<comment type="caution">
    <text evidence="1">The sequence shown here is derived from an EMBL/GenBank/DDBJ whole genome shotgun (WGS) entry which is preliminary data.</text>
</comment>
<sequence length="233" mass="26869">METILDSSTEETESSQSMQIKAASAPIVPIPKPEEGEKLKTQISAPSYLFSLKENDAPPFRKPCKEARPEILVGTIMSENEAVAMIAFSDGDKNNGLRQFLGYFLVEKAIIMNYNLSEKNFLVSLLLETIDYAAQRDFSAFKLACLVTIYLSTHLYFKWYYWQSPSAVWFYFKELMVRHTIEDSPDGEEVFEPEECYDIVSHFHTVYLNNLPLIHILTFGAYRLKFSWPFKPK</sequence>
<protein>
    <submittedName>
        <fullName evidence="1">Uncharacterized protein</fullName>
    </submittedName>
</protein>
<accession>A0ACC1DCF6</accession>
<gene>
    <name evidence="1" type="ORF">K1T71_002284</name>
</gene>
<dbReference type="EMBL" id="CM034390">
    <property type="protein sequence ID" value="KAJ0181562.1"/>
    <property type="molecule type" value="Genomic_DNA"/>
</dbReference>